<evidence type="ECO:0000313" key="2">
    <source>
        <dbReference type="EMBL" id="MBB3713831.1"/>
    </source>
</evidence>
<sequence>MGQLTQLLAIGGVSFSSNMQMHGGQIITRGDAIFTSNALGKGASIIAGGKIDGTSNMEMMACDERGMEDNLHIDHYRLAE</sequence>
<reference evidence="2 3" key="1">
    <citation type="submission" date="2020-08" db="EMBL/GenBank/DDBJ databases">
        <title>Genomic Encyclopedia of Type Strains, Phase III (KMG-III): the genomes of soil and plant-associated and newly described type strains.</title>
        <authorList>
            <person name="Whitman W."/>
        </authorList>
    </citation>
    <scope>NUCLEOTIDE SEQUENCE [LARGE SCALE GENOMIC DNA]</scope>
    <source>
        <strain evidence="2 3">CECT 8572</strain>
    </source>
</reference>
<dbReference type="InterPro" id="IPR057189">
    <property type="entry name" value="DUF7867"/>
</dbReference>
<comment type="caution">
    <text evidence="2">The sequence shown here is derived from an EMBL/GenBank/DDBJ whole genome shotgun (WGS) entry which is preliminary data.</text>
</comment>
<organism evidence="2 3">
    <name type="scientific">Limimaricola variabilis</name>
    <dbReference type="NCBI Taxonomy" id="1492771"/>
    <lineage>
        <taxon>Bacteria</taxon>
        <taxon>Pseudomonadati</taxon>
        <taxon>Pseudomonadota</taxon>
        <taxon>Alphaproteobacteria</taxon>
        <taxon>Rhodobacterales</taxon>
        <taxon>Paracoccaceae</taxon>
        <taxon>Limimaricola</taxon>
    </lineage>
</organism>
<dbReference type="RefSeq" id="WP_183475291.1">
    <property type="nucleotide sequence ID" value="NZ_JACIBX010000021.1"/>
</dbReference>
<dbReference type="Proteomes" id="UP000576152">
    <property type="component" value="Unassembled WGS sequence"/>
</dbReference>
<dbReference type="EMBL" id="JACIBX010000021">
    <property type="protein sequence ID" value="MBB3713831.1"/>
    <property type="molecule type" value="Genomic_DNA"/>
</dbReference>
<keyword evidence="3" id="KW-1185">Reference proteome</keyword>
<accession>A0ABR6HTN2</accession>
<evidence type="ECO:0000259" key="1">
    <source>
        <dbReference type="Pfam" id="PF25269"/>
    </source>
</evidence>
<proteinExistence type="predicted"/>
<feature type="domain" description="DUF7867" evidence="1">
    <location>
        <begin position="5"/>
        <end position="62"/>
    </location>
</feature>
<name>A0ABR6HTN2_9RHOB</name>
<dbReference type="Pfam" id="PF25269">
    <property type="entry name" value="DUF7867"/>
    <property type="match status" value="1"/>
</dbReference>
<protein>
    <submittedName>
        <fullName evidence="2">Formylmethanofuran dehydrogenase subunit C</fullName>
    </submittedName>
</protein>
<evidence type="ECO:0000313" key="3">
    <source>
        <dbReference type="Proteomes" id="UP000576152"/>
    </source>
</evidence>
<gene>
    <name evidence="2" type="ORF">FHS00_003438</name>
</gene>